<feature type="signal peptide" evidence="1">
    <location>
        <begin position="1"/>
        <end position="21"/>
    </location>
</feature>
<dbReference type="Proteomes" id="UP000244005">
    <property type="component" value="Unassembled WGS sequence"/>
</dbReference>
<evidence type="ECO:0000313" key="3">
    <source>
        <dbReference type="Proteomes" id="UP000244005"/>
    </source>
</evidence>
<reference evidence="3" key="1">
    <citation type="journal article" date="2017" name="Cell">
        <title>Insights into land plant evolution garnered from the Marchantia polymorpha genome.</title>
        <authorList>
            <person name="Bowman J.L."/>
            <person name="Kohchi T."/>
            <person name="Yamato K.T."/>
            <person name="Jenkins J."/>
            <person name="Shu S."/>
            <person name="Ishizaki K."/>
            <person name="Yamaoka S."/>
            <person name="Nishihama R."/>
            <person name="Nakamura Y."/>
            <person name="Berger F."/>
            <person name="Adam C."/>
            <person name="Aki S.S."/>
            <person name="Althoff F."/>
            <person name="Araki T."/>
            <person name="Arteaga-Vazquez M.A."/>
            <person name="Balasubrmanian S."/>
            <person name="Barry K."/>
            <person name="Bauer D."/>
            <person name="Boehm C.R."/>
            <person name="Briginshaw L."/>
            <person name="Caballero-Perez J."/>
            <person name="Catarino B."/>
            <person name="Chen F."/>
            <person name="Chiyoda S."/>
            <person name="Chovatia M."/>
            <person name="Davies K.M."/>
            <person name="Delmans M."/>
            <person name="Demura T."/>
            <person name="Dierschke T."/>
            <person name="Dolan L."/>
            <person name="Dorantes-Acosta A.E."/>
            <person name="Eklund D.M."/>
            <person name="Florent S.N."/>
            <person name="Flores-Sandoval E."/>
            <person name="Fujiyama A."/>
            <person name="Fukuzawa H."/>
            <person name="Galik B."/>
            <person name="Grimanelli D."/>
            <person name="Grimwood J."/>
            <person name="Grossniklaus U."/>
            <person name="Hamada T."/>
            <person name="Haseloff J."/>
            <person name="Hetherington A.J."/>
            <person name="Higo A."/>
            <person name="Hirakawa Y."/>
            <person name="Hundley H.N."/>
            <person name="Ikeda Y."/>
            <person name="Inoue K."/>
            <person name="Inoue S.I."/>
            <person name="Ishida S."/>
            <person name="Jia Q."/>
            <person name="Kakita M."/>
            <person name="Kanazawa T."/>
            <person name="Kawai Y."/>
            <person name="Kawashima T."/>
            <person name="Kennedy M."/>
            <person name="Kinose K."/>
            <person name="Kinoshita T."/>
            <person name="Kohara Y."/>
            <person name="Koide E."/>
            <person name="Komatsu K."/>
            <person name="Kopischke S."/>
            <person name="Kubo M."/>
            <person name="Kyozuka J."/>
            <person name="Lagercrantz U."/>
            <person name="Lin S.S."/>
            <person name="Lindquist E."/>
            <person name="Lipzen A.M."/>
            <person name="Lu C.W."/>
            <person name="De Luna E."/>
            <person name="Martienssen R.A."/>
            <person name="Minamino N."/>
            <person name="Mizutani M."/>
            <person name="Mizutani M."/>
            <person name="Mochizuki N."/>
            <person name="Monte I."/>
            <person name="Mosher R."/>
            <person name="Nagasaki H."/>
            <person name="Nakagami H."/>
            <person name="Naramoto S."/>
            <person name="Nishitani K."/>
            <person name="Ohtani M."/>
            <person name="Okamoto T."/>
            <person name="Okumura M."/>
            <person name="Phillips J."/>
            <person name="Pollak B."/>
            <person name="Reinders A."/>
            <person name="Rovekamp M."/>
            <person name="Sano R."/>
            <person name="Sawa S."/>
            <person name="Schmid M.W."/>
            <person name="Shirakawa M."/>
            <person name="Solano R."/>
            <person name="Spunde A."/>
            <person name="Suetsugu N."/>
            <person name="Sugano S."/>
            <person name="Sugiyama A."/>
            <person name="Sun R."/>
            <person name="Suzuki Y."/>
            <person name="Takenaka M."/>
            <person name="Takezawa D."/>
            <person name="Tomogane H."/>
            <person name="Tsuzuki M."/>
            <person name="Ueda T."/>
            <person name="Umeda M."/>
            <person name="Ward J.M."/>
            <person name="Watanabe Y."/>
            <person name="Yazaki K."/>
            <person name="Yokoyama R."/>
            <person name="Yoshitake Y."/>
            <person name="Yotsui I."/>
            <person name="Zachgo S."/>
            <person name="Schmutz J."/>
        </authorList>
    </citation>
    <scope>NUCLEOTIDE SEQUENCE [LARGE SCALE GENOMIC DNA]</scope>
    <source>
        <strain evidence="3">Tak-1</strain>
    </source>
</reference>
<feature type="chain" id="PRO_5015361192" evidence="1">
    <location>
        <begin position="22"/>
        <end position="63"/>
    </location>
</feature>
<dbReference type="AlphaFoldDB" id="A0A2R6W3J1"/>
<protein>
    <submittedName>
        <fullName evidence="2">Uncharacterized protein</fullName>
    </submittedName>
</protein>
<organism evidence="2 3">
    <name type="scientific">Marchantia polymorpha</name>
    <name type="common">Common liverwort</name>
    <name type="synonym">Marchantia aquatica</name>
    <dbReference type="NCBI Taxonomy" id="3197"/>
    <lineage>
        <taxon>Eukaryota</taxon>
        <taxon>Viridiplantae</taxon>
        <taxon>Streptophyta</taxon>
        <taxon>Embryophyta</taxon>
        <taxon>Marchantiophyta</taxon>
        <taxon>Marchantiopsida</taxon>
        <taxon>Marchantiidae</taxon>
        <taxon>Marchantiales</taxon>
        <taxon>Marchantiaceae</taxon>
        <taxon>Marchantia</taxon>
    </lineage>
</organism>
<name>A0A2R6W3J1_MARPO</name>
<evidence type="ECO:0000313" key="2">
    <source>
        <dbReference type="EMBL" id="PTQ28430.1"/>
    </source>
</evidence>
<keyword evidence="1" id="KW-0732">Signal</keyword>
<accession>A0A2R6W3J1</accession>
<evidence type="ECO:0000256" key="1">
    <source>
        <dbReference type="SAM" id="SignalP"/>
    </source>
</evidence>
<sequence>MEWRKLLLFCACLLFLQVAMGNFANALLQEEDHLEPTRKRCLIPLCCCKPNTWWCSFKHTCCC</sequence>
<keyword evidence="3" id="KW-1185">Reference proteome</keyword>
<gene>
    <name evidence="2" type="ORF">MARPO_0164s0023</name>
</gene>
<dbReference type="Gramene" id="Mp4g18800.1">
    <property type="protein sequence ID" value="Mp4g18800.1.cds"/>
    <property type="gene ID" value="Mp4g18800"/>
</dbReference>
<proteinExistence type="predicted"/>
<dbReference type="EMBL" id="KZ772834">
    <property type="protein sequence ID" value="PTQ28430.1"/>
    <property type="molecule type" value="Genomic_DNA"/>
</dbReference>